<protein>
    <submittedName>
        <fullName evidence="1">Uncharacterized protein</fullName>
    </submittedName>
</protein>
<dbReference type="Proteomes" id="UP000321397">
    <property type="component" value="Chromosome"/>
</dbReference>
<organism evidence="1 2">
    <name type="scientific">Leptotrichia wadei</name>
    <dbReference type="NCBI Taxonomy" id="157687"/>
    <lineage>
        <taxon>Bacteria</taxon>
        <taxon>Fusobacteriati</taxon>
        <taxon>Fusobacteriota</taxon>
        <taxon>Fusobacteriia</taxon>
        <taxon>Fusobacteriales</taxon>
        <taxon>Leptotrichiaceae</taxon>
        <taxon>Leptotrichia</taxon>
    </lineage>
</organism>
<sequence length="49" mass="5728">MLLEELKTLWHLNMMLEIFEGNRVSELYFNQNLDALVPETKVGGFLCLN</sequence>
<name>A0A510KAI5_9FUSO</name>
<dbReference type="RefSeq" id="WP_197734644.1">
    <property type="nucleotide sequence ID" value="NZ_AP019834.1"/>
</dbReference>
<reference evidence="1 2" key="1">
    <citation type="submission" date="2019-07" db="EMBL/GenBank/DDBJ databases">
        <title>Complete Genome Sequence of Leptotrichia wadei Strain JMUB3933.</title>
        <authorList>
            <person name="Watanabe S."/>
            <person name="Cui L."/>
        </authorList>
    </citation>
    <scope>NUCLEOTIDE SEQUENCE [LARGE SCALE GENOMIC DNA]</scope>
    <source>
        <strain evidence="1 2">JMUB3933</strain>
    </source>
</reference>
<proteinExistence type="predicted"/>
<evidence type="ECO:0000313" key="2">
    <source>
        <dbReference type="Proteomes" id="UP000321397"/>
    </source>
</evidence>
<accession>A0A510KAI5</accession>
<dbReference type="EMBL" id="AP019834">
    <property type="protein sequence ID" value="BBM48669.1"/>
    <property type="molecule type" value="Genomic_DNA"/>
</dbReference>
<evidence type="ECO:0000313" key="1">
    <source>
        <dbReference type="EMBL" id="BBM48669.1"/>
    </source>
</evidence>
<dbReference type="AlphaFoldDB" id="A0A510KAI5"/>
<gene>
    <name evidence="1" type="ORF">JMUB3933_2195</name>
</gene>